<accession>A0A8H6HZQ0</accession>
<name>A0A8H6HZQ0_9AGAR</name>
<gene>
    <name evidence="2" type="ORF">DFP72DRAFT_1045690</name>
</gene>
<feature type="compositionally biased region" description="Basic and acidic residues" evidence="1">
    <location>
        <begin position="69"/>
        <end position="79"/>
    </location>
</feature>
<protein>
    <submittedName>
        <fullName evidence="2">Uncharacterized protein</fullName>
    </submittedName>
</protein>
<evidence type="ECO:0000313" key="2">
    <source>
        <dbReference type="EMBL" id="KAF6755247.1"/>
    </source>
</evidence>
<organism evidence="2 3">
    <name type="scientific">Ephemerocybe angulata</name>
    <dbReference type="NCBI Taxonomy" id="980116"/>
    <lineage>
        <taxon>Eukaryota</taxon>
        <taxon>Fungi</taxon>
        <taxon>Dikarya</taxon>
        <taxon>Basidiomycota</taxon>
        <taxon>Agaricomycotina</taxon>
        <taxon>Agaricomycetes</taxon>
        <taxon>Agaricomycetidae</taxon>
        <taxon>Agaricales</taxon>
        <taxon>Agaricineae</taxon>
        <taxon>Psathyrellaceae</taxon>
        <taxon>Ephemerocybe</taxon>
    </lineage>
</organism>
<feature type="region of interest" description="Disordered" evidence="1">
    <location>
        <begin position="69"/>
        <end position="145"/>
    </location>
</feature>
<evidence type="ECO:0000313" key="3">
    <source>
        <dbReference type="Proteomes" id="UP000521943"/>
    </source>
</evidence>
<proteinExistence type="predicted"/>
<dbReference type="EMBL" id="JACGCI010000031">
    <property type="protein sequence ID" value="KAF6755247.1"/>
    <property type="molecule type" value="Genomic_DNA"/>
</dbReference>
<sequence>MTELEYEARRTKWSGRAKIETERRYTGMRRRNESEDYYRLPHNITDGVPALERAEIEGRWWTCGGYGGHDRGTKYKEAPEEGDITITPNKSQEAPLASDRVYPADHASNRSTKIEGGYDAGQESGDTGGDEMEAGPNEGLTTKHR</sequence>
<dbReference type="Proteomes" id="UP000521943">
    <property type="component" value="Unassembled WGS sequence"/>
</dbReference>
<comment type="caution">
    <text evidence="2">The sequence shown here is derived from an EMBL/GenBank/DDBJ whole genome shotgun (WGS) entry which is preliminary data.</text>
</comment>
<evidence type="ECO:0000256" key="1">
    <source>
        <dbReference type="SAM" id="MobiDB-lite"/>
    </source>
</evidence>
<keyword evidence="3" id="KW-1185">Reference proteome</keyword>
<reference evidence="2 3" key="1">
    <citation type="submission" date="2020-07" db="EMBL/GenBank/DDBJ databases">
        <title>Comparative genomics of pyrophilous fungi reveals a link between fire events and developmental genes.</title>
        <authorList>
            <consortium name="DOE Joint Genome Institute"/>
            <person name="Steindorff A.S."/>
            <person name="Carver A."/>
            <person name="Calhoun S."/>
            <person name="Stillman K."/>
            <person name="Liu H."/>
            <person name="Lipzen A."/>
            <person name="Pangilinan J."/>
            <person name="Labutti K."/>
            <person name="Bruns T.D."/>
            <person name="Grigoriev I.V."/>
        </authorList>
    </citation>
    <scope>NUCLEOTIDE SEQUENCE [LARGE SCALE GENOMIC DNA]</scope>
    <source>
        <strain evidence="2 3">CBS 144469</strain>
    </source>
</reference>
<dbReference type="AlphaFoldDB" id="A0A8H6HZQ0"/>